<evidence type="ECO:0000313" key="2">
    <source>
        <dbReference type="EMBL" id="MDT0632688.1"/>
    </source>
</evidence>
<evidence type="ECO:0000313" key="3">
    <source>
        <dbReference type="Proteomes" id="UP001267426"/>
    </source>
</evidence>
<keyword evidence="1" id="KW-0732">Signal</keyword>
<organism evidence="2 3">
    <name type="scientific">Rubrivirga litoralis</name>
    <dbReference type="NCBI Taxonomy" id="3075598"/>
    <lineage>
        <taxon>Bacteria</taxon>
        <taxon>Pseudomonadati</taxon>
        <taxon>Rhodothermota</taxon>
        <taxon>Rhodothermia</taxon>
        <taxon>Rhodothermales</taxon>
        <taxon>Rubricoccaceae</taxon>
        <taxon>Rubrivirga</taxon>
    </lineage>
</organism>
<dbReference type="RefSeq" id="WP_311664814.1">
    <property type="nucleotide sequence ID" value="NZ_JAVRHT010000035.1"/>
</dbReference>
<proteinExistence type="predicted"/>
<keyword evidence="3" id="KW-1185">Reference proteome</keyword>
<name>A0ABU3BTR4_9BACT</name>
<dbReference type="Proteomes" id="UP001267426">
    <property type="component" value="Unassembled WGS sequence"/>
</dbReference>
<reference evidence="2 3" key="1">
    <citation type="submission" date="2023-09" db="EMBL/GenBank/DDBJ databases">
        <authorList>
            <person name="Rey-Velasco X."/>
        </authorList>
    </citation>
    <scope>NUCLEOTIDE SEQUENCE [LARGE SCALE GENOMIC DNA]</scope>
    <source>
        <strain evidence="2 3">F394</strain>
    </source>
</reference>
<comment type="caution">
    <text evidence="2">The sequence shown here is derived from an EMBL/GenBank/DDBJ whole genome shotgun (WGS) entry which is preliminary data.</text>
</comment>
<feature type="signal peptide" evidence="1">
    <location>
        <begin position="1"/>
        <end position="28"/>
    </location>
</feature>
<dbReference type="EMBL" id="JAVRHT010000035">
    <property type="protein sequence ID" value="MDT0632688.1"/>
    <property type="molecule type" value="Genomic_DNA"/>
</dbReference>
<feature type="chain" id="PRO_5047336898" evidence="1">
    <location>
        <begin position="29"/>
        <end position="587"/>
    </location>
</feature>
<gene>
    <name evidence="2" type="ORF">RM540_13085</name>
</gene>
<protein>
    <submittedName>
        <fullName evidence="2">Uncharacterized protein</fullName>
    </submittedName>
</protein>
<accession>A0ABU3BTR4</accession>
<sequence>MRATLSRLLLLALLVLGVVVAVRSGAEAADGVVSLAGVGVDRLEHQAFRVSGPAVLAVDAAGSFEEAGSPTSDTTLAATAWIVRRADGAVVWRMRPPRPARGTFAAVQDTVRLPAGLYDAYVASYGDPLVRAPAPPSPSLGERLRTALNRSGRAWRGDAGRWRLVVRAAGAGGAVEHIDGDPADDAGANRGGADSAVVWRAWGVGSGERRESLFRVTAPTPVRVRALVEATDGVLADSAFVVRLGTRDTVWAARPERTAWAGGSLKNRLATGELALAPGYYRAVYLSDRDHAYDSWTSNPPWAPWQWGMEVQGGAAVAPLDVDDVDLPEIAAIRCAGPDDASTIVFTLDAPADVLVVTVGEVVGGSRYDWGALDREEPGGGWDEVWEMPRSDLEPAGGADRNRQATAALSLDAGTYRLRYETDASHDCQSGFRGEGGPRAELWGVVLYALDPTFDPVSVGRPAPPPETETVLAEAVAGEGGAEQAVPFTLDAGAALAVAGAGVFMSDVLVETGWIVDEDGRRVWEMTRDNTDPVGGSPVFRQFRGVVDLPAGAYVLHHQADATGAAGALAGAVDPDVQRGVRVVRAR</sequence>
<evidence type="ECO:0000256" key="1">
    <source>
        <dbReference type="SAM" id="SignalP"/>
    </source>
</evidence>